<organism evidence="1">
    <name type="scientific">Enterococcus faecium</name>
    <name type="common">Streptococcus faecium</name>
    <dbReference type="NCBI Taxonomy" id="1352"/>
    <lineage>
        <taxon>Bacteria</taxon>
        <taxon>Bacillati</taxon>
        <taxon>Bacillota</taxon>
        <taxon>Bacilli</taxon>
        <taxon>Lactobacillales</taxon>
        <taxon>Enterococcaceae</taxon>
        <taxon>Enterococcus</taxon>
    </lineage>
</organism>
<accession>A0A455TXY1</accession>
<evidence type="ECO:0008006" key="2">
    <source>
        <dbReference type="Google" id="ProtNLM"/>
    </source>
</evidence>
<protein>
    <recommendedName>
        <fullName evidence="2">DUF523 domain-containing protein</fullName>
    </recommendedName>
</protein>
<reference evidence="1" key="1">
    <citation type="submission" date="2019-02" db="EMBL/GenBank/DDBJ databases">
        <title>Complete Genome Sequence of vanD5-typed vancomycin-resistant Enterococcus faecium in Sapporo, Japan.</title>
        <authorList>
            <person name="Sato T."/>
            <person name="Wada T."/>
            <person name="Shinagawa M."/>
            <person name="Fukushima Y."/>
            <person name="Nakajima C."/>
            <person name="Suzuki Y."/>
            <person name="Takahashi S."/>
            <person name="Yokota S."/>
        </authorList>
    </citation>
    <scope>NUCLEOTIDE SEQUENCE</scope>
    <source>
        <strain evidence="1">SMVRE20</strain>
    </source>
</reference>
<name>A0A455TXY1_ENTFC</name>
<dbReference type="EMBL" id="AP019408">
    <property type="protein sequence ID" value="BBI40182.1"/>
    <property type="molecule type" value="Genomic_DNA"/>
</dbReference>
<dbReference type="AlphaFoldDB" id="A0A455TXY1"/>
<evidence type="ECO:0000313" key="1">
    <source>
        <dbReference type="EMBL" id="BBI40182.1"/>
    </source>
</evidence>
<gene>
    <name evidence="1" type="ORF">SMVRE20_02556</name>
</gene>
<sequence>MFNDGRSKKVVFVAHCFLNQNSISDGTAIYPAANKDVVDFFLNADIGIVQMPCPEFCCLGLDRGNIHGADSPVVVENTRIRSAMQNDESNLKLTRLADYVVQHIMEYKKYGFEVIGIIGANRSPNCGVETTSDNDAEINGMGLFIDKIFRRLLRENISIPMIGIKGTDNIQEKLQQLI</sequence>
<dbReference type="NCBIfam" id="NF045597">
    <property type="entry name" value="TudS_rel_CD3072"/>
    <property type="match status" value="1"/>
</dbReference>
<proteinExistence type="predicted"/>
<dbReference type="InterPro" id="IPR054648">
    <property type="entry name" value="TudS-rel"/>
</dbReference>